<name>A0A6A4IES3_9AGAR</name>
<feature type="compositionally biased region" description="Basic residues" evidence="1">
    <location>
        <begin position="54"/>
        <end position="65"/>
    </location>
</feature>
<reference evidence="3" key="1">
    <citation type="journal article" date="2019" name="Environ. Microbiol.">
        <title>Fungal ecological strategies reflected in gene transcription - a case study of two litter decomposers.</title>
        <authorList>
            <person name="Barbi F."/>
            <person name="Kohler A."/>
            <person name="Barry K."/>
            <person name="Baskaran P."/>
            <person name="Daum C."/>
            <person name="Fauchery L."/>
            <person name="Ihrmark K."/>
            <person name="Kuo A."/>
            <person name="LaButti K."/>
            <person name="Lipzen A."/>
            <person name="Morin E."/>
            <person name="Grigoriev I.V."/>
            <person name="Henrissat B."/>
            <person name="Lindahl B."/>
            <person name="Martin F."/>
        </authorList>
    </citation>
    <scope>NUCLEOTIDE SEQUENCE</scope>
    <source>
        <strain evidence="3">JB14</strain>
    </source>
</reference>
<keyword evidence="4" id="KW-1185">Reference proteome</keyword>
<protein>
    <submittedName>
        <fullName evidence="3">Uncharacterized protein</fullName>
    </submittedName>
</protein>
<gene>
    <name evidence="3" type="ORF">BT96DRAFT_1012704</name>
</gene>
<evidence type="ECO:0000313" key="4">
    <source>
        <dbReference type="Proteomes" id="UP000799118"/>
    </source>
</evidence>
<dbReference type="OrthoDB" id="3062721at2759"/>
<keyword evidence="2" id="KW-0812">Transmembrane</keyword>
<keyword evidence="2" id="KW-0472">Membrane</keyword>
<feature type="compositionally biased region" description="Low complexity" evidence="1">
    <location>
        <begin position="77"/>
        <end position="102"/>
    </location>
</feature>
<dbReference type="Proteomes" id="UP000799118">
    <property type="component" value="Unassembled WGS sequence"/>
</dbReference>
<keyword evidence="2" id="KW-1133">Transmembrane helix</keyword>
<evidence type="ECO:0000313" key="3">
    <source>
        <dbReference type="EMBL" id="KAE9409086.1"/>
    </source>
</evidence>
<feature type="compositionally biased region" description="Polar residues" evidence="1">
    <location>
        <begin position="259"/>
        <end position="290"/>
    </location>
</feature>
<evidence type="ECO:0000256" key="2">
    <source>
        <dbReference type="SAM" id="Phobius"/>
    </source>
</evidence>
<feature type="compositionally biased region" description="Polar residues" evidence="1">
    <location>
        <begin position="201"/>
        <end position="223"/>
    </location>
</feature>
<dbReference type="AlphaFoldDB" id="A0A6A4IES3"/>
<proteinExistence type="predicted"/>
<dbReference type="EMBL" id="ML769388">
    <property type="protein sequence ID" value="KAE9409086.1"/>
    <property type="molecule type" value="Genomic_DNA"/>
</dbReference>
<organism evidence="3 4">
    <name type="scientific">Gymnopus androsaceus JB14</name>
    <dbReference type="NCBI Taxonomy" id="1447944"/>
    <lineage>
        <taxon>Eukaryota</taxon>
        <taxon>Fungi</taxon>
        <taxon>Dikarya</taxon>
        <taxon>Basidiomycota</taxon>
        <taxon>Agaricomycotina</taxon>
        <taxon>Agaricomycetes</taxon>
        <taxon>Agaricomycetidae</taxon>
        <taxon>Agaricales</taxon>
        <taxon>Marasmiineae</taxon>
        <taxon>Omphalotaceae</taxon>
        <taxon>Gymnopus</taxon>
    </lineage>
</organism>
<sequence>MSFTMTTHETKSQPFFVTILAGAISSVGYGVSVFAIGILWLLPSAVPALPAQVKSKKHKHQRRRSAPPVLPSSGIHRPPLSSLISSSSQPTPDSPRPSSTRRVYFADSPTLETPPSRRRTLPLEDLRESSLGSASVIPLDASPRSSSSTLVHISPPLPSTLSRIPDVILEPAPETARPPPSQPLLSMTPRLPSKIKDSWNRKVSGSKPSNQNTDSGGEATQSDEASRSAGPSNPLRFFMANPKNKGLTSNRYDVGVSSPRPSLSIPTDVPSSKPDSPCTSSAISSLVRSTKQQRRASAPIRERTQPYAYPYFATPPIAGDQQHTAASAASAASEEPFERSGSTAAKSLDLPRESADSERRRLNAAAQASLGLGPRRPQQTRTMSESFALAS</sequence>
<feature type="compositionally biased region" description="Basic and acidic residues" evidence="1">
    <location>
        <begin position="349"/>
        <end position="361"/>
    </location>
</feature>
<accession>A0A6A4IES3</accession>
<feature type="region of interest" description="Disordered" evidence="1">
    <location>
        <begin position="53"/>
        <end position="391"/>
    </location>
</feature>
<feature type="transmembrane region" description="Helical" evidence="2">
    <location>
        <begin position="15"/>
        <end position="42"/>
    </location>
</feature>
<evidence type="ECO:0000256" key="1">
    <source>
        <dbReference type="SAM" id="MobiDB-lite"/>
    </source>
</evidence>